<dbReference type="Gene3D" id="3.10.105.10">
    <property type="entry name" value="Dipeptide-binding Protein, Domain 3"/>
    <property type="match status" value="1"/>
</dbReference>
<evidence type="ECO:0000256" key="5">
    <source>
        <dbReference type="PROSITE-ProRule" id="PRU01091"/>
    </source>
</evidence>
<protein>
    <submittedName>
        <fullName evidence="7">ABC transporter substrate-binding protein</fullName>
    </submittedName>
</protein>
<dbReference type="InterPro" id="IPR011042">
    <property type="entry name" value="6-blade_b-propeller_TolB-like"/>
</dbReference>
<dbReference type="InterPro" id="IPR036388">
    <property type="entry name" value="WH-like_DNA-bd_sf"/>
</dbReference>
<evidence type="ECO:0000256" key="2">
    <source>
        <dbReference type="ARBA" id="ARBA00023015"/>
    </source>
</evidence>
<comment type="similarity">
    <text evidence="1">Belongs to the AfsR/DnrI/RedD regulatory family.</text>
</comment>
<reference evidence="7" key="1">
    <citation type="submission" date="2022-10" db="EMBL/GenBank/DDBJ databases">
        <title>The WGS of Solirubrobacter ginsenosidimutans DSM 21036.</title>
        <authorList>
            <person name="Jiang Z."/>
        </authorList>
    </citation>
    <scope>NUCLEOTIDE SEQUENCE</scope>
    <source>
        <strain evidence="7">DSM 21036</strain>
    </source>
</reference>
<dbReference type="CDD" id="cd00383">
    <property type="entry name" value="trans_reg_C"/>
    <property type="match status" value="1"/>
</dbReference>
<name>A0A9X3MZ75_9ACTN</name>
<dbReference type="InterPro" id="IPR011045">
    <property type="entry name" value="N2O_reductase_N"/>
</dbReference>
<dbReference type="PROSITE" id="PS51755">
    <property type="entry name" value="OMPR_PHOB"/>
    <property type="match status" value="1"/>
</dbReference>
<dbReference type="SUPFAM" id="SSF50974">
    <property type="entry name" value="Nitrous oxide reductase, N-terminal domain"/>
    <property type="match status" value="1"/>
</dbReference>
<dbReference type="Gene3D" id="1.25.40.10">
    <property type="entry name" value="Tetratricopeptide repeat domain"/>
    <property type="match status" value="1"/>
</dbReference>
<dbReference type="SUPFAM" id="SSF53850">
    <property type="entry name" value="Periplasmic binding protein-like II"/>
    <property type="match status" value="1"/>
</dbReference>
<dbReference type="GO" id="GO:0006355">
    <property type="term" value="P:regulation of DNA-templated transcription"/>
    <property type="evidence" value="ECO:0007669"/>
    <property type="project" value="InterPro"/>
</dbReference>
<dbReference type="SUPFAM" id="SSF46894">
    <property type="entry name" value="C-terminal effector domain of the bipartite response regulators"/>
    <property type="match status" value="1"/>
</dbReference>
<dbReference type="Pfam" id="PF00486">
    <property type="entry name" value="Trans_reg_C"/>
    <property type="match status" value="1"/>
</dbReference>
<dbReference type="Pfam" id="PF03704">
    <property type="entry name" value="BTAD"/>
    <property type="match status" value="1"/>
</dbReference>
<organism evidence="7 8">
    <name type="scientific">Solirubrobacter ginsenosidimutans</name>
    <dbReference type="NCBI Taxonomy" id="490573"/>
    <lineage>
        <taxon>Bacteria</taxon>
        <taxon>Bacillati</taxon>
        <taxon>Actinomycetota</taxon>
        <taxon>Thermoleophilia</taxon>
        <taxon>Solirubrobacterales</taxon>
        <taxon>Solirubrobacteraceae</taxon>
        <taxon>Solirubrobacter</taxon>
    </lineage>
</organism>
<dbReference type="InterPro" id="IPR005158">
    <property type="entry name" value="BTAD"/>
</dbReference>
<evidence type="ECO:0000256" key="4">
    <source>
        <dbReference type="ARBA" id="ARBA00023163"/>
    </source>
</evidence>
<dbReference type="RefSeq" id="WP_270043308.1">
    <property type="nucleotide sequence ID" value="NZ_JAPDOD010000030.1"/>
</dbReference>
<dbReference type="SMART" id="SM00862">
    <property type="entry name" value="Trans_reg_C"/>
    <property type="match status" value="1"/>
</dbReference>
<gene>
    <name evidence="7" type="ORF">OM076_27545</name>
</gene>
<keyword evidence="3 5" id="KW-0238">DNA-binding</keyword>
<evidence type="ECO:0000313" key="8">
    <source>
        <dbReference type="Proteomes" id="UP001149140"/>
    </source>
</evidence>
<keyword evidence="4" id="KW-0804">Transcription</keyword>
<dbReference type="AlphaFoldDB" id="A0A9X3MZ75"/>
<dbReference type="GO" id="GO:0003677">
    <property type="term" value="F:DNA binding"/>
    <property type="evidence" value="ECO:0007669"/>
    <property type="project" value="UniProtKB-UniRule"/>
</dbReference>
<dbReference type="EMBL" id="JAPDOD010000030">
    <property type="protein sequence ID" value="MDA0164058.1"/>
    <property type="molecule type" value="Genomic_DNA"/>
</dbReference>
<dbReference type="InterPro" id="IPR001867">
    <property type="entry name" value="OmpR/PhoB-type_DNA-bd"/>
</dbReference>
<dbReference type="SMART" id="SM01043">
    <property type="entry name" value="BTAD"/>
    <property type="match status" value="1"/>
</dbReference>
<dbReference type="CDD" id="cd15831">
    <property type="entry name" value="BTAD"/>
    <property type="match status" value="1"/>
</dbReference>
<dbReference type="InterPro" id="IPR016032">
    <property type="entry name" value="Sig_transdc_resp-reg_C-effctor"/>
</dbReference>
<accession>A0A9X3MZ75</accession>
<dbReference type="PANTHER" id="PTHR35807:SF1">
    <property type="entry name" value="TRANSCRIPTIONAL REGULATOR REDD"/>
    <property type="match status" value="1"/>
</dbReference>
<evidence type="ECO:0000256" key="1">
    <source>
        <dbReference type="ARBA" id="ARBA00005820"/>
    </source>
</evidence>
<dbReference type="InterPro" id="IPR051677">
    <property type="entry name" value="AfsR-DnrI-RedD_regulator"/>
</dbReference>
<feature type="DNA-binding region" description="OmpR/PhoB-type" evidence="5">
    <location>
        <begin position="1"/>
        <end position="90"/>
    </location>
</feature>
<dbReference type="Gene3D" id="1.10.10.10">
    <property type="entry name" value="Winged helix-like DNA-binding domain superfamily/Winged helix DNA-binding domain"/>
    <property type="match status" value="1"/>
</dbReference>
<comment type="caution">
    <text evidence="7">The sequence shown here is derived from an EMBL/GenBank/DDBJ whole genome shotgun (WGS) entry which is preliminary data.</text>
</comment>
<dbReference type="Gene3D" id="2.130.10.10">
    <property type="entry name" value="YVTN repeat-like/Quinoprotein amine dehydrogenase"/>
    <property type="match status" value="1"/>
</dbReference>
<dbReference type="PANTHER" id="PTHR35807">
    <property type="entry name" value="TRANSCRIPTIONAL REGULATOR REDD-RELATED"/>
    <property type="match status" value="1"/>
</dbReference>
<dbReference type="Gene3D" id="2.120.10.30">
    <property type="entry name" value="TolB, C-terminal domain"/>
    <property type="match status" value="1"/>
</dbReference>
<evidence type="ECO:0000256" key="3">
    <source>
        <dbReference type="ARBA" id="ARBA00023125"/>
    </source>
</evidence>
<evidence type="ECO:0000313" key="7">
    <source>
        <dbReference type="EMBL" id="MDA0164058.1"/>
    </source>
</evidence>
<dbReference type="Gene3D" id="3.40.190.10">
    <property type="entry name" value="Periplasmic binding protein-like II"/>
    <property type="match status" value="1"/>
</dbReference>
<dbReference type="SUPFAM" id="SSF48452">
    <property type="entry name" value="TPR-like"/>
    <property type="match status" value="1"/>
</dbReference>
<feature type="domain" description="OmpR/PhoB-type" evidence="6">
    <location>
        <begin position="1"/>
        <end position="90"/>
    </location>
</feature>
<dbReference type="Pfam" id="PF00496">
    <property type="entry name" value="SBP_bac_5"/>
    <property type="match status" value="1"/>
</dbReference>
<keyword evidence="2" id="KW-0805">Transcription regulation</keyword>
<dbReference type="Proteomes" id="UP001149140">
    <property type="component" value="Unassembled WGS sequence"/>
</dbReference>
<sequence>MEIRLLGLVEATHDGQDVPLGGPKPRALLSMLALEANAPVSVDRLIDGLWGDRPPATAPKLVQVLVSQLRKQLPGEAEIVTRGRGYELRVDPDAVDALRFERLVRSQDNGGHAQEALALWRGPPLDDLANEPFAAPEIRRLEDLWLQAREAAIDTALAEGRHTEVAGELDDLVHDHPLREHLRAQQMLALYRGGRQADALEAFRQGRAFLLDEVGLEPGPELRGLNDAILRQDPELDGPPARREPTGARRSWRWLIGAAVVTVAGAAALIFAQSRGPAGLDRIAEDTVGVIDPSSGRILAPQYSVGHTPGALATGAGSVWSANGRDGTVSRIDRAGGSVITIPVGGEPTALAFGGSSLWVADGETGRVEQINFNTNRVVDSLPAGNAPRGVAVTSDAVWVSSAVDGQVNRLDLTRSGRRRTIDVAGGPAAITAGAGAVWVASEEDRLVTKLDPRSGAPVKTIGVGNAPAALAVGFGSVWVANRDDGTVTRISATTGVVGGIVPVGGRPVAVATGLGAVWVADGEGAVIRIDPGTGKTRRIPTGSAPSAVTLYDGHVWTGATASPATHRGGTLRYEIAPEGGVFTCTSCIDAAEPYSQAGSVLSLAYDGLIAFRRVPGVGGITLVADLAESIPEPADGGRTYTFQLRQGPRFSDGSPVRPSDFRASIQRTIRLGASPLYNGIAGAAACTPRRCDLSAGIETDDAARTITLHLREADSEFLYKLALLPAFVLPAPTPVKLLRHPVPGTGPYAITGVTPKREVRLTRNPYFHSWSSEARPDGYPDAITANVSADGAAQVSAVQRDRSDAVIFAGDGSGFKGLAEPHAIAFADASRVHAGPAATNTYLFVNVHERPFDDPKVRQALNYAIDRGRMVEVAGGSSLNTLSCQFLPAGLPGYAPNCPYTRDVSALGRWTAPDLDRARQLVAESGTRGQRVEVLGPPRFAPVARYAAKVLQRLGYRAHARVIALPRYYAYIDDSRHHTQVMFFNWSDDYPTPSSFFEPLSCAHFVPNSAANLNPSRFCDHALDAGVTAALAAHGADANAQWAVLDRKLLAAAPVIPLFSRRMLLLVSDRVGNAQLNPALGPLLDQFWVR</sequence>
<dbReference type="InterPro" id="IPR015943">
    <property type="entry name" value="WD40/YVTN_repeat-like_dom_sf"/>
</dbReference>
<dbReference type="InterPro" id="IPR011990">
    <property type="entry name" value="TPR-like_helical_dom_sf"/>
</dbReference>
<evidence type="ECO:0000259" key="6">
    <source>
        <dbReference type="PROSITE" id="PS51755"/>
    </source>
</evidence>
<dbReference type="GO" id="GO:0000160">
    <property type="term" value="P:phosphorelay signal transduction system"/>
    <property type="evidence" value="ECO:0007669"/>
    <property type="project" value="InterPro"/>
</dbReference>
<proteinExistence type="inferred from homology"/>
<keyword evidence="8" id="KW-1185">Reference proteome</keyword>
<dbReference type="InterPro" id="IPR000914">
    <property type="entry name" value="SBP_5_dom"/>
</dbReference>